<dbReference type="Pfam" id="PF20142">
    <property type="entry name" value="Scaffold"/>
    <property type="match status" value="1"/>
</dbReference>
<name>A0ABW6CQP1_9CAUL</name>
<evidence type="ECO:0000256" key="8">
    <source>
        <dbReference type="SAM" id="MobiDB-lite"/>
    </source>
</evidence>
<gene>
    <name evidence="10" type="ORF">OCL97_09700</name>
</gene>
<feature type="active site" description="Proton donor/acceptor" evidence="7">
    <location>
        <position position="405"/>
    </location>
</feature>
<sequence length="524" mass="56441">MVFGGGDAIGRPGGEAEPARATRRQFGAWALGMGLAAPTIASAQLLPNPTVDPRVLQSVATDPRLIRFYALRGWTPAWTDDEARQFSQALDGAVRHGLDGDAFRPPAARDPASREAGLTLAALTYADALARGLVDPTKLFKLFTLERQTVDVAPGLSQALDRREIGAWLDGLAPRDAEYKTLSAAYVALRAQIGQAGVSAIPQGGAIQPGGQDYRVPMIAQRLYDLGYLTGPPMASQTLSAPISEALKLIQAENGMQPTGRVGNTTVAVLNAGPTDHARQLVLNLERRRWLRREAPATRIDVNTAAAFLTFYRDGAMDWAARTVVGSANRATPSLQSAFSQLVVNPPWNVPASIARAEILPRGAAYLRRQNMYVTGGRVVQRPGPTAALGLVKFDMQNPYAIYLHDTPSKSLFARAARHRSHGCVRVENAVEFARHLSELYGASERFEEVLASGKTGVVPLAAIIPVRLLYHTAFVDHQGKVVFRSDPYGWDITLATALGLDRPRSTLDPEEATPDPDTAPLGP</sequence>
<evidence type="ECO:0000256" key="3">
    <source>
        <dbReference type="ARBA" id="ARBA00022679"/>
    </source>
</evidence>
<organism evidence="10 11">
    <name type="scientific">Phenylobacterium ferrooxidans</name>
    <dbReference type="NCBI Taxonomy" id="2982689"/>
    <lineage>
        <taxon>Bacteria</taxon>
        <taxon>Pseudomonadati</taxon>
        <taxon>Pseudomonadota</taxon>
        <taxon>Alphaproteobacteria</taxon>
        <taxon>Caulobacterales</taxon>
        <taxon>Caulobacteraceae</taxon>
        <taxon>Phenylobacterium</taxon>
    </lineage>
</organism>
<accession>A0ABW6CQP1</accession>
<dbReference type="Pfam" id="PF01471">
    <property type="entry name" value="PG_binding_1"/>
    <property type="match status" value="1"/>
</dbReference>
<feature type="domain" description="L,D-TPase catalytic" evidence="9">
    <location>
        <begin position="298"/>
        <end position="448"/>
    </location>
</feature>
<evidence type="ECO:0000256" key="5">
    <source>
        <dbReference type="ARBA" id="ARBA00022984"/>
    </source>
</evidence>
<evidence type="ECO:0000256" key="1">
    <source>
        <dbReference type="ARBA" id="ARBA00004752"/>
    </source>
</evidence>
<dbReference type="PROSITE" id="PS52029">
    <property type="entry name" value="LD_TPASE"/>
    <property type="match status" value="1"/>
</dbReference>
<dbReference type="InterPro" id="IPR038063">
    <property type="entry name" value="Transpep_catalytic_dom"/>
</dbReference>
<dbReference type="RefSeq" id="WP_377369715.1">
    <property type="nucleotide sequence ID" value="NZ_JAOTJD010000015.1"/>
</dbReference>
<dbReference type="CDD" id="cd16913">
    <property type="entry name" value="YkuD_like"/>
    <property type="match status" value="1"/>
</dbReference>
<dbReference type="PANTHER" id="PTHR41533">
    <property type="entry name" value="L,D-TRANSPEPTIDASE HI_1667-RELATED"/>
    <property type="match status" value="1"/>
</dbReference>
<comment type="caution">
    <text evidence="10">The sequence shown here is derived from an EMBL/GenBank/DDBJ whole genome shotgun (WGS) entry which is preliminary data.</text>
</comment>
<evidence type="ECO:0000313" key="10">
    <source>
        <dbReference type="EMBL" id="MFD3264232.1"/>
    </source>
</evidence>
<keyword evidence="4 7" id="KW-0133">Cell shape</keyword>
<dbReference type="InterPro" id="IPR005490">
    <property type="entry name" value="LD_TPept_cat_dom"/>
</dbReference>
<keyword evidence="11" id="KW-1185">Reference proteome</keyword>
<feature type="active site" description="Nucleophile" evidence="7">
    <location>
        <position position="424"/>
    </location>
</feature>
<evidence type="ECO:0000313" key="11">
    <source>
        <dbReference type="Proteomes" id="UP001598130"/>
    </source>
</evidence>
<dbReference type="PANTHER" id="PTHR41533:SF2">
    <property type="entry name" value="BLR7131 PROTEIN"/>
    <property type="match status" value="1"/>
</dbReference>
<dbReference type="Gene3D" id="1.10.101.10">
    <property type="entry name" value="PGBD-like superfamily/PGBD"/>
    <property type="match status" value="1"/>
</dbReference>
<evidence type="ECO:0000256" key="4">
    <source>
        <dbReference type="ARBA" id="ARBA00022960"/>
    </source>
</evidence>
<keyword evidence="3" id="KW-0808">Transferase</keyword>
<feature type="region of interest" description="Disordered" evidence="8">
    <location>
        <begin position="1"/>
        <end position="20"/>
    </location>
</feature>
<dbReference type="InterPro" id="IPR036365">
    <property type="entry name" value="PGBD-like_sf"/>
</dbReference>
<dbReference type="SUPFAM" id="SSF47090">
    <property type="entry name" value="PGBD-like"/>
    <property type="match status" value="1"/>
</dbReference>
<dbReference type="Pfam" id="PF03734">
    <property type="entry name" value="YkuD"/>
    <property type="match status" value="1"/>
</dbReference>
<dbReference type="EMBL" id="JAOTJD010000015">
    <property type="protein sequence ID" value="MFD3264232.1"/>
    <property type="molecule type" value="Genomic_DNA"/>
</dbReference>
<dbReference type="InterPro" id="IPR002477">
    <property type="entry name" value="Peptidoglycan-bd-like"/>
</dbReference>
<dbReference type="InterPro" id="IPR052905">
    <property type="entry name" value="LD-transpeptidase_YkuD-like"/>
</dbReference>
<dbReference type="Proteomes" id="UP001598130">
    <property type="component" value="Unassembled WGS sequence"/>
</dbReference>
<reference evidence="10 11" key="1">
    <citation type="submission" date="2022-09" db="EMBL/GenBank/DDBJ databases">
        <title>New species of Phenylobacterium.</title>
        <authorList>
            <person name="Mieszkin S."/>
        </authorList>
    </citation>
    <scope>NUCLEOTIDE SEQUENCE [LARGE SCALE GENOMIC DNA]</scope>
    <source>
        <strain evidence="10 11">HK31-G</strain>
    </source>
</reference>
<evidence type="ECO:0000259" key="9">
    <source>
        <dbReference type="PROSITE" id="PS52029"/>
    </source>
</evidence>
<dbReference type="InterPro" id="IPR036366">
    <property type="entry name" value="PGBDSf"/>
</dbReference>
<evidence type="ECO:0000256" key="7">
    <source>
        <dbReference type="PROSITE-ProRule" id="PRU01373"/>
    </source>
</evidence>
<evidence type="ECO:0000256" key="6">
    <source>
        <dbReference type="ARBA" id="ARBA00023316"/>
    </source>
</evidence>
<dbReference type="InterPro" id="IPR045380">
    <property type="entry name" value="LD_TPept_scaffold_dom"/>
</dbReference>
<feature type="compositionally biased region" description="Gly residues" evidence="8">
    <location>
        <begin position="1"/>
        <end position="13"/>
    </location>
</feature>
<protein>
    <submittedName>
        <fullName evidence="10">L,D-transpeptidase family protein</fullName>
    </submittedName>
</protein>
<proteinExistence type="inferred from homology"/>
<dbReference type="SUPFAM" id="SSF141523">
    <property type="entry name" value="L,D-transpeptidase catalytic domain-like"/>
    <property type="match status" value="1"/>
</dbReference>
<dbReference type="Gene3D" id="2.40.440.10">
    <property type="entry name" value="L,D-transpeptidase catalytic domain-like"/>
    <property type="match status" value="1"/>
</dbReference>
<keyword evidence="5 7" id="KW-0573">Peptidoglycan synthesis</keyword>
<comment type="similarity">
    <text evidence="2">Belongs to the YkuD family.</text>
</comment>
<keyword evidence="6 7" id="KW-0961">Cell wall biogenesis/degradation</keyword>
<feature type="region of interest" description="Disordered" evidence="8">
    <location>
        <begin position="504"/>
        <end position="524"/>
    </location>
</feature>
<evidence type="ECO:0000256" key="2">
    <source>
        <dbReference type="ARBA" id="ARBA00005992"/>
    </source>
</evidence>
<comment type="pathway">
    <text evidence="1 7">Cell wall biogenesis; peptidoglycan biosynthesis.</text>
</comment>